<dbReference type="EMBL" id="QFVT01000002">
    <property type="protein sequence ID" value="PYC49085.1"/>
    <property type="molecule type" value="Genomic_DNA"/>
</dbReference>
<evidence type="ECO:0000313" key="8">
    <source>
        <dbReference type="Proteomes" id="UP000248012"/>
    </source>
</evidence>
<reference evidence="7 8" key="1">
    <citation type="submission" date="2018-05" db="EMBL/GenBank/DDBJ databases">
        <title>Oceanovita maritima gen. nov., sp. nov., a marine bacterium in the family Rhodobacteraceae isolated from surface seawater of Lundu port Xiamen, China.</title>
        <authorList>
            <person name="Hetharua B.H."/>
            <person name="Min D."/>
            <person name="Liao H."/>
            <person name="Tian Y."/>
        </authorList>
    </citation>
    <scope>NUCLEOTIDE SEQUENCE [LARGE SCALE GENOMIC DNA]</scope>
    <source>
        <strain evidence="7 8">FSX-11</strain>
    </source>
</reference>
<dbReference type="Pfam" id="PF04357">
    <property type="entry name" value="TamB"/>
    <property type="match status" value="1"/>
</dbReference>
<feature type="signal peptide" evidence="5">
    <location>
        <begin position="1"/>
        <end position="28"/>
    </location>
</feature>
<evidence type="ECO:0000256" key="3">
    <source>
        <dbReference type="ARBA" id="ARBA00022989"/>
    </source>
</evidence>
<dbReference type="Proteomes" id="UP000248012">
    <property type="component" value="Unassembled WGS sequence"/>
</dbReference>
<evidence type="ECO:0000259" key="6">
    <source>
        <dbReference type="Pfam" id="PF04357"/>
    </source>
</evidence>
<dbReference type="AlphaFoldDB" id="A0A2V4MQS0"/>
<keyword evidence="8" id="KW-1185">Reference proteome</keyword>
<comment type="subcellular location">
    <subcellularLocation>
        <location evidence="1">Membrane</location>
        <topology evidence="1">Single-pass membrane protein</topology>
    </subcellularLocation>
</comment>
<dbReference type="PANTHER" id="PTHR36985">
    <property type="entry name" value="TRANSLOCATION AND ASSEMBLY MODULE SUBUNIT TAMB"/>
    <property type="match status" value="1"/>
</dbReference>
<keyword evidence="5" id="KW-0732">Signal</keyword>
<protein>
    <recommendedName>
        <fullName evidence="6">Translocation and assembly module TamB C-terminal domain-containing protein</fullName>
    </recommendedName>
</protein>
<proteinExistence type="predicted"/>
<sequence length="1118" mass="115230">MRRIDIPAAALAAILALPLAQAPAPVWAQTAPTLSADNTPEEDRGFLTAFLEDNLSGAGRQVRITGFQGSLSARASLDTLTIADDSGVWLTLKSVTLDWNRSAILRGQVEIAALKAELIEVARAPETASPASPAPEAAPFSLPDLPVSVKIDEIEAKRIALGAPLLGQPVSFSLKGSTALAGGAGDINLALKRLDDGPAGQFRLEASYDNETKRLGLDLLAEEEAGGLAATLAGLPGAPELKLAVAGEGPLDDFTTQIELSSDGTPRLAGQVVLSTVPAEAANGSTEADRQGASPVPLRRLEAQLGGDIATLFMPEYRPFFGDNIALTLTGGERADGGLRLDQLTLISQAMTLSGSGALDADRWPEQFALTAEIKDAGGMPVLLPVSGGETRVDAAQLALQFDRATGEEWQGSLVVDGLDQPTLAARRMALSASGYIRERKPGNLGSAFAVLNYAAEGLAPRDAALASALGEEIMGGARITFVKREPLRIEDLTLSGANYGLSGDVSVIGDMSAIDVNLDTTLRADDLSRFAGMAGQKLRGAAQMAIKGTIEPLSGAFDLTAQGQTDNLAIGQDAADQLLRGRGTVAVAAKRDTTGLHLSQLDAKTSAVSITANGDMNSTQTALTGVARLTDVSAYVDGLSGPLTVTGDLGRTGTGAWQVSVEADGPSGTRASARGAVGASFDTANIDVTGGGPLALANPFLRPRSINGTGAFDLSLNGPFTLSSLSGRVTTRDATLSAPTLRNSLTQMDITATLDGGQARIDMSSAVGSGGRMRLSGPVDLNPPFRADLTATLESIGLEDPQLYTTSVGGTIKMTGPLTGGASITGALEMGETNLRVPDSGFGSTGDLPDVIHVGEPADARASRSRAGLIAEPSSGASDGSGAGSRPYALDVRIAALRRVFVRGRGIDAELGGSLRLRGTTDAIEPSGRFDLVRGRLDILGKRFTLDEGYAQLIGDFTPYIRLSASTEASDTAISIIIEGDAAHPEISFLSSPELPQDEVLARLLFGRAISEISALQAAQLAAAVATLAGQGGAGVIGTLRDNFGLDDLDVTTSDDGEASLRAGRYISDNIYTDVTVGSSGTSEINLNLDVSSNLTVKGGLSSDGNTGIGIYFEKDY</sequence>
<dbReference type="RefSeq" id="WP_110794661.1">
    <property type="nucleotide sequence ID" value="NZ_KZ826481.1"/>
</dbReference>
<dbReference type="GO" id="GO:0097347">
    <property type="term" value="C:TAM protein secretion complex"/>
    <property type="evidence" value="ECO:0007669"/>
    <property type="project" value="TreeGrafter"/>
</dbReference>
<dbReference type="GO" id="GO:0009306">
    <property type="term" value="P:protein secretion"/>
    <property type="evidence" value="ECO:0007669"/>
    <property type="project" value="InterPro"/>
</dbReference>
<dbReference type="InterPro" id="IPR007452">
    <property type="entry name" value="TamB_C"/>
</dbReference>
<feature type="chain" id="PRO_5016005590" description="Translocation and assembly module TamB C-terminal domain-containing protein" evidence="5">
    <location>
        <begin position="29"/>
        <end position="1118"/>
    </location>
</feature>
<evidence type="ECO:0000313" key="7">
    <source>
        <dbReference type="EMBL" id="PYC49085.1"/>
    </source>
</evidence>
<dbReference type="OrthoDB" id="7784409at2"/>
<keyword evidence="4" id="KW-0472">Membrane</keyword>
<keyword evidence="2" id="KW-0812">Transmembrane</keyword>
<comment type="caution">
    <text evidence="7">The sequence shown here is derived from an EMBL/GenBank/DDBJ whole genome shotgun (WGS) entry which is preliminary data.</text>
</comment>
<evidence type="ECO:0000256" key="2">
    <source>
        <dbReference type="ARBA" id="ARBA00022692"/>
    </source>
</evidence>
<organism evidence="7 8">
    <name type="scientific">Litorivita pollutaquae</name>
    <dbReference type="NCBI Taxonomy" id="2200892"/>
    <lineage>
        <taxon>Bacteria</taxon>
        <taxon>Pseudomonadati</taxon>
        <taxon>Pseudomonadota</taxon>
        <taxon>Alphaproteobacteria</taxon>
        <taxon>Rhodobacterales</taxon>
        <taxon>Paracoccaceae</taxon>
        <taxon>Litorivita</taxon>
    </lineage>
</organism>
<feature type="domain" description="Translocation and assembly module TamB C-terminal" evidence="6">
    <location>
        <begin position="764"/>
        <end position="1118"/>
    </location>
</feature>
<name>A0A2V4MQS0_9RHOB</name>
<evidence type="ECO:0000256" key="4">
    <source>
        <dbReference type="ARBA" id="ARBA00023136"/>
    </source>
</evidence>
<keyword evidence="3" id="KW-1133">Transmembrane helix</keyword>
<evidence type="ECO:0000256" key="5">
    <source>
        <dbReference type="SAM" id="SignalP"/>
    </source>
</evidence>
<dbReference type="PANTHER" id="PTHR36985:SF1">
    <property type="entry name" value="TRANSLOCATION AND ASSEMBLY MODULE SUBUNIT TAMB"/>
    <property type="match status" value="1"/>
</dbReference>
<dbReference type="GO" id="GO:0005886">
    <property type="term" value="C:plasma membrane"/>
    <property type="evidence" value="ECO:0007669"/>
    <property type="project" value="InterPro"/>
</dbReference>
<evidence type="ECO:0000256" key="1">
    <source>
        <dbReference type="ARBA" id="ARBA00004167"/>
    </source>
</evidence>
<accession>A0A2V4MQS0</accession>
<gene>
    <name evidence="7" type="ORF">DI396_03250</name>
</gene>